<feature type="active site" evidence="7">
    <location>
        <position position="207"/>
    </location>
</feature>
<feature type="active site" evidence="7">
    <location>
        <position position="97"/>
    </location>
</feature>
<sequence>MNPTTTTALLFPGQGSQEPGMGRSLAEASSDVMDLWKKTESAAGAALREIYWDGDAEAMAETRYLQPALTVVNISVFMALEPALEKNSVKAMMTGHSLGEFSALAAARVLSLEDVVNTVALRGRLMAEADPEGRGAMAAVLKLDQGAVEELVREVGDSTGKLLVLANRNSPSQYVVSGEAEAVDAMAQPVKERKGRLVKLPVSGAFHSPLMQEAANELAGFMKKLSWGAPRYPVYFNVTAGPESDPAAVMDIMCRQMISPVRYIEIVDGLWQAGARQFLELGPKTVLAKLTAACLGKDKEFETQSVIEPDAVRDVFPA</sequence>
<dbReference type="SUPFAM" id="SSF52151">
    <property type="entry name" value="FabD/lysophospholipase-like"/>
    <property type="match status" value="1"/>
</dbReference>
<dbReference type="InterPro" id="IPR016035">
    <property type="entry name" value="Acyl_Trfase/lysoPLipase"/>
</dbReference>
<accession>A0A6P1ZIR0</accession>
<dbReference type="Proteomes" id="UP000434052">
    <property type="component" value="Unassembled WGS sequence"/>
</dbReference>
<dbReference type="Pfam" id="PF00698">
    <property type="entry name" value="Acyl_transf_1"/>
    <property type="match status" value="1"/>
</dbReference>
<keyword evidence="4 6" id="KW-0012">Acyltransferase</keyword>
<keyword evidence="3 6" id="KW-0808">Transferase</keyword>
<dbReference type="SMART" id="SM00827">
    <property type="entry name" value="PKS_AT"/>
    <property type="match status" value="1"/>
</dbReference>
<dbReference type="GO" id="GO:0006633">
    <property type="term" value="P:fatty acid biosynthetic process"/>
    <property type="evidence" value="ECO:0007669"/>
    <property type="project" value="TreeGrafter"/>
</dbReference>
<evidence type="ECO:0000259" key="8">
    <source>
        <dbReference type="SMART" id="SM00827"/>
    </source>
</evidence>
<evidence type="ECO:0000256" key="2">
    <source>
        <dbReference type="ARBA" id="ARBA00018953"/>
    </source>
</evidence>
<evidence type="ECO:0000256" key="6">
    <source>
        <dbReference type="PIRNR" id="PIRNR000446"/>
    </source>
</evidence>
<dbReference type="PANTHER" id="PTHR42681">
    <property type="entry name" value="MALONYL-COA-ACYL CARRIER PROTEIN TRANSACYLASE, MITOCHONDRIAL"/>
    <property type="match status" value="1"/>
</dbReference>
<dbReference type="InterPro" id="IPR024925">
    <property type="entry name" value="Malonyl_CoA-ACP_transAc"/>
</dbReference>
<evidence type="ECO:0000256" key="4">
    <source>
        <dbReference type="ARBA" id="ARBA00023315"/>
    </source>
</evidence>
<dbReference type="OrthoDB" id="9808564at2"/>
<name>A0A6P1ZIR0_9BACT</name>
<dbReference type="GO" id="GO:0004314">
    <property type="term" value="F:[acyl-carrier-protein] S-malonyltransferase activity"/>
    <property type="evidence" value="ECO:0007669"/>
    <property type="project" value="UniProtKB-EC"/>
</dbReference>
<comment type="catalytic activity">
    <reaction evidence="5 6">
        <text>holo-[ACP] + malonyl-CoA = malonyl-[ACP] + CoA</text>
        <dbReference type="Rhea" id="RHEA:41792"/>
        <dbReference type="Rhea" id="RHEA-COMP:9623"/>
        <dbReference type="Rhea" id="RHEA-COMP:9685"/>
        <dbReference type="ChEBI" id="CHEBI:57287"/>
        <dbReference type="ChEBI" id="CHEBI:57384"/>
        <dbReference type="ChEBI" id="CHEBI:64479"/>
        <dbReference type="ChEBI" id="CHEBI:78449"/>
        <dbReference type="EC" id="2.3.1.39"/>
    </reaction>
</comment>
<dbReference type="RefSeq" id="WP_144304878.1">
    <property type="nucleotide sequence ID" value="NZ_QMIF01000004.1"/>
</dbReference>
<dbReference type="PIRSF" id="PIRSF000446">
    <property type="entry name" value="Mct"/>
    <property type="match status" value="1"/>
</dbReference>
<dbReference type="Gene3D" id="3.30.70.250">
    <property type="entry name" value="Malonyl-CoA ACP transacylase, ACP-binding"/>
    <property type="match status" value="1"/>
</dbReference>
<comment type="similarity">
    <text evidence="6">Belongs to the fabD family.</text>
</comment>
<organism evidence="9 10">
    <name type="scientific">Oceanidesulfovibrio marinus</name>
    <dbReference type="NCBI Taxonomy" id="370038"/>
    <lineage>
        <taxon>Bacteria</taxon>
        <taxon>Pseudomonadati</taxon>
        <taxon>Thermodesulfobacteriota</taxon>
        <taxon>Desulfovibrionia</taxon>
        <taxon>Desulfovibrionales</taxon>
        <taxon>Desulfovibrionaceae</taxon>
        <taxon>Oceanidesulfovibrio</taxon>
    </lineage>
</organism>
<proteinExistence type="inferred from homology"/>
<dbReference type="InterPro" id="IPR016036">
    <property type="entry name" value="Malonyl_transacylase_ACP-bd"/>
</dbReference>
<dbReference type="PANTHER" id="PTHR42681:SF1">
    <property type="entry name" value="MALONYL-COA-ACYL CARRIER PROTEIN TRANSACYLASE, MITOCHONDRIAL"/>
    <property type="match status" value="1"/>
</dbReference>
<dbReference type="GO" id="GO:0005829">
    <property type="term" value="C:cytosol"/>
    <property type="evidence" value="ECO:0007669"/>
    <property type="project" value="TreeGrafter"/>
</dbReference>
<evidence type="ECO:0000256" key="5">
    <source>
        <dbReference type="ARBA" id="ARBA00048462"/>
    </source>
</evidence>
<dbReference type="InterPro" id="IPR050858">
    <property type="entry name" value="Mal-CoA-ACP_Trans/PKS_FabD"/>
</dbReference>
<evidence type="ECO:0000256" key="7">
    <source>
        <dbReference type="PIRSR" id="PIRSR000446-1"/>
    </source>
</evidence>
<evidence type="ECO:0000313" key="9">
    <source>
        <dbReference type="EMBL" id="TVM34557.1"/>
    </source>
</evidence>
<dbReference type="EMBL" id="QMIF01000004">
    <property type="protein sequence ID" value="TVM34557.1"/>
    <property type="molecule type" value="Genomic_DNA"/>
</dbReference>
<reference evidence="9 10" key="1">
    <citation type="submission" date="2018-06" db="EMBL/GenBank/DDBJ databases">
        <title>Complete genome of Desulfovibrio marinus P48SEP.</title>
        <authorList>
            <person name="Crispim J.S."/>
            <person name="Vidigal P.M.P."/>
            <person name="Silva L.C.F."/>
            <person name="Araujo L.C."/>
            <person name="Laguardia C.N."/>
            <person name="Dias R.S."/>
            <person name="Sousa M.P."/>
            <person name="Paula S.O."/>
            <person name="Silva C."/>
        </authorList>
    </citation>
    <scope>NUCLEOTIDE SEQUENCE [LARGE SCALE GENOMIC DNA]</scope>
    <source>
        <strain evidence="9 10">P48SEP</strain>
    </source>
</reference>
<dbReference type="EC" id="2.3.1.39" evidence="1 6"/>
<dbReference type="InterPro" id="IPR014043">
    <property type="entry name" value="Acyl_transferase_dom"/>
</dbReference>
<protein>
    <recommendedName>
        <fullName evidence="2 6">Malonyl CoA-acyl carrier protein transacylase</fullName>
        <ecNumber evidence="1 6">2.3.1.39</ecNumber>
    </recommendedName>
</protein>
<feature type="domain" description="Malonyl-CoA:ACP transacylase (MAT)" evidence="8">
    <location>
        <begin position="10"/>
        <end position="311"/>
    </location>
</feature>
<dbReference type="InterPro" id="IPR001227">
    <property type="entry name" value="Ac_transferase_dom_sf"/>
</dbReference>
<gene>
    <name evidence="9" type="ORF">DQK91_08260</name>
</gene>
<evidence type="ECO:0000256" key="3">
    <source>
        <dbReference type="ARBA" id="ARBA00022679"/>
    </source>
</evidence>
<dbReference type="SUPFAM" id="SSF55048">
    <property type="entry name" value="Probable ACP-binding domain of malonyl-CoA ACP transacylase"/>
    <property type="match status" value="1"/>
</dbReference>
<comment type="caution">
    <text evidence="9">The sequence shown here is derived from an EMBL/GenBank/DDBJ whole genome shotgun (WGS) entry which is preliminary data.</text>
</comment>
<evidence type="ECO:0000313" key="10">
    <source>
        <dbReference type="Proteomes" id="UP000434052"/>
    </source>
</evidence>
<dbReference type="Gene3D" id="3.40.366.10">
    <property type="entry name" value="Malonyl-Coenzyme A Acyl Carrier Protein, domain 2"/>
    <property type="match status" value="1"/>
</dbReference>
<evidence type="ECO:0000256" key="1">
    <source>
        <dbReference type="ARBA" id="ARBA00013258"/>
    </source>
</evidence>
<dbReference type="AlphaFoldDB" id="A0A6P1ZIR0"/>